<keyword evidence="3" id="KW-1185">Reference proteome</keyword>
<reference evidence="2" key="1">
    <citation type="journal article" date="2020" name="Stud. Mycol.">
        <title>101 Dothideomycetes genomes: a test case for predicting lifestyles and emergence of pathogens.</title>
        <authorList>
            <person name="Haridas S."/>
            <person name="Albert R."/>
            <person name="Binder M."/>
            <person name="Bloem J."/>
            <person name="Labutti K."/>
            <person name="Salamov A."/>
            <person name="Andreopoulos B."/>
            <person name="Baker S."/>
            <person name="Barry K."/>
            <person name="Bills G."/>
            <person name="Bluhm B."/>
            <person name="Cannon C."/>
            <person name="Castanera R."/>
            <person name="Culley D."/>
            <person name="Daum C."/>
            <person name="Ezra D."/>
            <person name="Gonzalez J."/>
            <person name="Henrissat B."/>
            <person name="Kuo A."/>
            <person name="Liang C."/>
            <person name="Lipzen A."/>
            <person name="Lutzoni F."/>
            <person name="Magnuson J."/>
            <person name="Mondo S."/>
            <person name="Nolan M."/>
            <person name="Ohm R."/>
            <person name="Pangilinan J."/>
            <person name="Park H.-J."/>
            <person name="Ramirez L."/>
            <person name="Alfaro M."/>
            <person name="Sun H."/>
            <person name="Tritt A."/>
            <person name="Yoshinaga Y."/>
            <person name="Zwiers L.-H."/>
            <person name="Turgeon B."/>
            <person name="Goodwin S."/>
            <person name="Spatafora J."/>
            <person name="Crous P."/>
            <person name="Grigoriev I."/>
        </authorList>
    </citation>
    <scope>NUCLEOTIDE SEQUENCE</scope>
    <source>
        <strain evidence="2">CBS 122368</strain>
    </source>
</reference>
<dbReference type="SUPFAM" id="SSF82199">
    <property type="entry name" value="SET domain"/>
    <property type="match status" value="1"/>
</dbReference>
<dbReference type="CDD" id="cd08161">
    <property type="entry name" value="SET"/>
    <property type="match status" value="1"/>
</dbReference>
<dbReference type="Proteomes" id="UP000800094">
    <property type="component" value="Unassembled WGS sequence"/>
</dbReference>
<dbReference type="Pfam" id="PF00856">
    <property type="entry name" value="SET"/>
    <property type="match status" value="1"/>
</dbReference>
<evidence type="ECO:0000313" key="2">
    <source>
        <dbReference type="EMBL" id="KAF2246081.1"/>
    </source>
</evidence>
<evidence type="ECO:0000259" key="1">
    <source>
        <dbReference type="Pfam" id="PF00856"/>
    </source>
</evidence>
<name>A0A6A6I6U1_9PLEO</name>
<dbReference type="Gene3D" id="2.170.270.10">
    <property type="entry name" value="SET domain"/>
    <property type="match status" value="1"/>
</dbReference>
<dbReference type="InterPro" id="IPR001214">
    <property type="entry name" value="SET_dom"/>
</dbReference>
<dbReference type="AlphaFoldDB" id="A0A6A6I6U1"/>
<feature type="domain" description="SET" evidence="1">
    <location>
        <begin position="166"/>
        <end position="281"/>
    </location>
</feature>
<proteinExistence type="predicted"/>
<dbReference type="EMBL" id="ML987199">
    <property type="protein sequence ID" value="KAF2246081.1"/>
    <property type="molecule type" value="Genomic_DNA"/>
</dbReference>
<dbReference type="GeneID" id="54580351"/>
<protein>
    <recommendedName>
        <fullName evidence="1">SET domain-containing protein</fullName>
    </recommendedName>
</protein>
<accession>A0A6A6I6U1</accession>
<sequence>MASPDDSTPPNFLDVFEYFDSEADCAELTQLSSKERDVSQVLTTDERATKTRIINTLRDKCVFSLDKWGYPDPETLMVKILTESDQVVENYFGPSHWTGVPRPAGFVGPVWRPTRIEDLTTADWTEFCGGCRFRQQCDCNFDSLKANHNLLERDVGVLPAGDEVAVYANATFAPDEFIALDPGILRPITDNFDGGRASFQEGFKDRKRYTTKFRISNPTNPADFRKAYCYHDTFDHFGIPHFIRHSCRPNTVIVQCRYGGVRVRFLRATRLIQQGEELTHNWARYIASDVLNQPQCVTCPSNRRCPTLPP</sequence>
<organism evidence="2 3">
    <name type="scientific">Trematosphaeria pertusa</name>
    <dbReference type="NCBI Taxonomy" id="390896"/>
    <lineage>
        <taxon>Eukaryota</taxon>
        <taxon>Fungi</taxon>
        <taxon>Dikarya</taxon>
        <taxon>Ascomycota</taxon>
        <taxon>Pezizomycotina</taxon>
        <taxon>Dothideomycetes</taxon>
        <taxon>Pleosporomycetidae</taxon>
        <taxon>Pleosporales</taxon>
        <taxon>Massarineae</taxon>
        <taxon>Trematosphaeriaceae</taxon>
        <taxon>Trematosphaeria</taxon>
    </lineage>
</organism>
<evidence type="ECO:0000313" key="3">
    <source>
        <dbReference type="Proteomes" id="UP000800094"/>
    </source>
</evidence>
<dbReference type="RefSeq" id="XP_033681085.1">
    <property type="nucleotide sequence ID" value="XM_033827021.1"/>
</dbReference>
<dbReference type="InterPro" id="IPR046341">
    <property type="entry name" value="SET_dom_sf"/>
</dbReference>
<gene>
    <name evidence="2" type="ORF">BU26DRAFT_507717</name>
</gene>